<evidence type="ECO:0000313" key="2">
    <source>
        <dbReference type="Proteomes" id="UP000270296"/>
    </source>
</evidence>
<organism evidence="3">
    <name type="scientific">Soboliphyme baturini</name>
    <dbReference type="NCBI Taxonomy" id="241478"/>
    <lineage>
        <taxon>Eukaryota</taxon>
        <taxon>Metazoa</taxon>
        <taxon>Ecdysozoa</taxon>
        <taxon>Nematoda</taxon>
        <taxon>Enoplea</taxon>
        <taxon>Dorylaimia</taxon>
        <taxon>Dioctophymatida</taxon>
        <taxon>Dioctophymatoidea</taxon>
        <taxon>Soboliphymatidae</taxon>
        <taxon>Soboliphyme</taxon>
    </lineage>
</organism>
<accession>A0A183IE64</accession>
<dbReference type="WBParaSite" id="SBAD_0000199801-mRNA-1">
    <property type="protein sequence ID" value="SBAD_0000199801-mRNA-1"/>
    <property type="gene ID" value="SBAD_0000199801"/>
</dbReference>
<dbReference type="Proteomes" id="UP000270296">
    <property type="component" value="Unassembled WGS sequence"/>
</dbReference>
<dbReference type="EMBL" id="UZAM01007000">
    <property type="protein sequence ID" value="VDO95869.1"/>
    <property type="molecule type" value="Genomic_DNA"/>
</dbReference>
<sequence length="123" mass="13792">MLVASDDRLGILVGQAVSDIMTRFEDIVYQKLKNEELVNFLKEQIHLLETKLKLMICVNHSQRMAINGNIEDMNLSGSMYSGHKSITDSGIGQCDHCRELCIQLSEALQAQHAVEDQLTKCKG</sequence>
<dbReference type="AlphaFoldDB" id="A0A183IE64"/>
<evidence type="ECO:0000313" key="1">
    <source>
        <dbReference type="EMBL" id="VDO95869.1"/>
    </source>
</evidence>
<name>A0A183IE64_9BILA</name>
<reference evidence="3" key="1">
    <citation type="submission" date="2016-06" db="UniProtKB">
        <authorList>
            <consortium name="WormBaseParasite"/>
        </authorList>
    </citation>
    <scope>IDENTIFICATION</scope>
</reference>
<keyword evidence="2" id="KW-1185">Reference proteome</keyword>
<reference evidence="1 2" key="2">
    <citation type="submission" date="2018-11" db="EMBL/GenBank/DDBJ databases">
        <authorList>
            <consortium name="Pathogen Informatics"/>
        </authorList>
    </citation>
    <scope>NUCLEOTIDE SEQUENCE [LARGE SCALE GENOMIC DNA]</scope>
</reference>
<protein>
    <submittedName>
        <fullName evidence="3">Rx_N domain-containing protein</fullName>
    </submittedName>
</protein>
<proteinExistence type="predicted"/>
<evidence type="ECO:0000313" key="3">
    <source>
        <dbReference type="WBParaSite" id="SBAD_0000199801-mRNA-1"/>
    </source>
</evidence>
<gene>
    <name evidence="1" type="ORF">SBAD_LOCUS1908</name>
</gene>